<dbReference type="EMBL" id="MF042360">
    <property type="protein sequence ID" value="ARV76894.1"/>
    <property type="molecule type" value="Genomic_DNA"/>
</dbReference>
<name>A0A1Y0SWD7_9CAUD</name>
<dbReference type="SUPFAM" id="SSF64484">
    <property type="entry name" value="beta and beta-prime subunits of DNA dependent RNA-polymerase"/>
    <property type="match status" value="1"/>
</dbReference>
<evidence type="ECO:0000256" key="1">
    <source>
        <dbReference type="SAM" id="MobiDB-lite"/>
    </source>
</evidence>
<keyword evidence="3" id="KW-1185">Reference proteome</keyword>
<evidence type="ECO:0000313" key="3">
    <source>
        <dbReference type="Proteomes" id="UP000225448"/>
    </source>
</evidence>
<protein>
    <submittedName>
        <fullName evidence="2">Putative RNA polymerase subunit beta</fullName>
    </submittedName>
</protein>
<feature type="region of interest" description="Disordered" evidence="1">
    <location>
        <begin position="327"/>
        <end position="350"/>
    </location>
</feature>
<organism evidence="2 3">
    <name type="scientific">Pseudomonas phage Phabio</name>
    <dbReference type="NCBI Taxonomy" id="2006668"/>
    <lineage>
        <taxon>Viruses</taxon>
        <taxon>Duplodnaviria</taxon>
        <taxon>Heunggongvirae</taxon>
        <taxon>Uroviricota</taxon>
        <taxon>Caudoviricetes</taxon>
        <taxon>Chimalliviridae</taxon>
        <taxon>Phabiovirus</taxon>
        <taxon>Phabiovirus phabio</taxon>
    </lineage>
</organism>
<gene>
    <name evidence="2" type="ORF">PHABIO_263</name>
</gene>
<sequence>MRLKIPLFLKNFGLKQSSELQQPRLHAIKKLDLPLETVYHFLEDNTAVLGPSQADPVFAKLKGKVFIEQKVELDSLVGNPRRTSVLPQTLENDFRRNHRFFKPLRKDAAVKLNIANVAIFNYSMLNPLYKYTSSYKANYYRWLNITDTFWEGVAESCKRFPDWNQFIELHVPEYMPTMSQFKQLTRNTTQDLLENFRSFAALNVFDLYRFFGSERETSYLSKIPKASYDKINFLIRVQGNFFVMNLGKLEEWRQQPDNEVEEEKPSLEAFGEGADVGTYIDEFGMEAFFTPDSMQRKLISLFTTLTEFAHGNDTLIETEVDMSTIELEQPEDNDDITTPAGEIDPEEVDDVKANQKEEILSDTTEEDSGQAKPPSRIVRTFDLDLMEVTYQPPPESDLDETTLIIEKDNAGLVDETKALKIAESKVAKRVVEKFSVGDQYADTVAGKAHELFNAGIISDRTFEQTVDDAMRYHTMPDPFGSGLTIKEAMEIHPEDLEVPKTSYKDTSTIIDKSMLSSKHQAMMRKFNKVLLPKFILQSIIGIQAGGVSVIDVKVREDEDINNHTLSFNVTVKPIRGRASQLHFRIPVIDKDGRFKANGVISRQRQQRTDIPYRKVSPLKVALTSYINKTFVMRSERADNDYDLWLSRQITSRATDATNDTVTNPKFSELDQSAYHLPRVYTSLGKTFAGFDNGKNHFYFDYSKRKDYFQTKFSLSVEDYEKPGYVMTGVREGEPILVDDAGTFYLLESATRELEPMGTIVELLGLNLSKAPIEAINISVSNKELPVGLVLAYHKGLGALIDSLGVEYIAHQRGTKIVVSPDEFTLAFADQILVFPRSNYKAQLVLGGLKRYHQSLRTFTRHDFDSKDVYYRILESVGLSARYLRIVDSLFATWVDPITLKILQELKLPETFEDLVYKAIEDLQTDWSPGEVDGAYMRYRGYERMAGTIHSSLSAAVRRFNSREGSSDQQIVLDQHEVWRRITQDPTVAQVEDSNPIANIREQEAMTYRGDGGRGTVSMVARTRIYGEADVGVLSESTVDSGAVGVIAYLSPDANIDSMFGTTRKFNKETDGPGTMLSTSSLLAVASTNDDAKRVNFISIQQQQGMYADGYRVNPLRTGYEQIVAQRNSSIFATSADQDGEVVEVGKHGITVKYADGTYESAPLGVNHGTAAGVNYPHDLVTSLKKGDKVKLGDTISYNRKYFSEDRYTPNQVCWMSGTLPLVMFSDNLDTLEDGSTISAALAKDLNTQTTEIKNITVRFDQTVRDLVKVGDHLDLDSTLCYIEDPETAENTLFDEASIETLKLLGRAAPSAKMVGTVSKVDVLYHGDMEDMSDNLREIAEKADKIREEVAKELGRPVFTGEVDSSFRIKGQVMEPDTLVIRIYIDHDIPFGVGDKAVMGNQMKTVVSRVMTGRNELEDGTPIDLIFGNTSVEERMVMSPKISAPTILLLSILSKRVAGVYRGKVNGKAK</sequence>
<accession>A0A1Y0SWD7</accession>
<reference evidence="2 3" key="1">
    <citation type="submission" date="2017-05" db="EMBL/GenBank/DDBJ databases">
        <authorList>
            <person name="Song R."/>
            <person name="Chenine A.L."/>
            <person name="Ruprecht R.M."/>
        </authorList>
    </citation>
    <scope>NUCLEOTIDE SEQUENCE [LARGE SCALE GENOMIC DNA]</scope>
</reference>
<evidence type="ECO:0000313" key="2">
    <source>
        <dbReference type="EMBL" id="ARV76894.1"/>
    </source>
</evidence>
<dbReference type="Proteomes" id="UP000225448">
    <property type="component" value="Segment"/>
</dbReference>
<proteinExistence type="predicted"/>